<proteinExistence type="predicted"/>
<dbReference type="EMBL" id="CAKLBY020000226">
    <property type="protein sequence ID" value="CAK7937197.1"/>
    <property type="molecule type" value="Genomic_DNA"/>
</dbReference>
<comment type="caution">
    <text evidence="1">The sequence shown here is derived from an EMBL/GenBank/DDBJ whole genome shotgun (WGS) entry which is preliminary data.</text>
</comment>
<accession>A0AAV1UT29</accession>
<evidence type="ECO:0000313" key="2">
    <source>
        <dbReference type="Proteomes" id="UP001162060"/>
    </source>
</evidence>
<reference evidence="1" key="1">
    <citation type="submission" date="2024-01" db="EMBL/GenBank/DDBJ databases">
        <authorList>
            <person name="Webb A."/>
        </authorList>
    </citation>
    <scope>NUCLEOTIDE SEQUENCE</scope>
    <source>
        <strain evidence="1">Pm1</strain>
    </source>
</reference>
<protein>
    <recommendedName>
        <fullName evidence="3">Polyketide synthase</fullName>
    </recommendedName>
</protein>
<dbReference type="AlphaFoldDB" id="A0AAV1UT29"/>
<name>A0AAV1UT29_9STRA</name>
<dbReference type="Proteomes" id="UP001162060">
    <property type="component" value="Unassembled WGS sequence"/>
</dbReference>
<evidence type="ECO:0008006" key="3">
    <source>
        <dbReference type="Google" id="ProtNLM"/>
    </source>
</evidence>
<sequence>MLAHGGRVSVLDACRTFELTGGMAYSALKVDIVL</sequence>
<gene>
    <name evidence="1" type="ORF">PM001_LOCUS22347</name>
</gene>
<organism evidence="1 2">
    <name type="scientific">Peronospora matthiolae</name>
    <dbReference type="NCBI Taxonomy" id="2874970"/>
    <lineage>
        <taxon>Eukaryota</taxon>
        <taxon>Sar</taxon>
        <taxon>Stramenopiles</taxon>
        <taxon>Oomycota</taxon>
        <taxon>Peronosporomycetes</taxon>
        <taxon>Peronosporales</taxon>
        <taxon>Peronosporaceae</taxon>
        <taxon>Peronospora</taxon>
    </lineage>
</organism>
<evidence type="ECO:0000313" key="1">
    <source>
        <dbReference type="EMBL" id="CAK7937197.1"/>
    </source>
</evidence>